<sequence length="100" mass="11036">MDSTEDISSIISSAVAAPLSQQSGIIGKFLNHPEYNEIGSPQSLKSCFDRCINLFDAFEIKDQARRVANLRLQFRGTAETSVGSYSLMNPTVMIDTTKLF</sequence>
<organism evidence="1 2">
    <name type="scientific">Smittium culicis</name>
    <dbReference type="NCBI Taxonomy" id="133412"/>
    <lineage>
        <taxon>Eukaryota</taxon>
        <taxon>Fungi</taxon>
        <taxon>Fungi incertae sedis</taxon>
        <taxon>Zoopagomycota</taxon>
        <taxon>Kickxellomycotina</taxon>
        <taxon>Harpellomycetes</taxon>
        <taxon>Harpellales</taxon>
        <taxon>Legeriomycetaceae</taxon>
        <taxon>Smittium</taxon>
    </lineage>
</organism>
<dbReference type="EMBL" id="LSSN01000225">
    <property type="protein sequence ID" value="OMJ25107.1"/>
    <property type="molecule type" value="Genomic_DNA"/>
</dbReference>
<accession>A0A1R1YDX3</accession>
<dbReference type="AlphaFoldDB" id="A0A1R1YDX3"/>
<dbReference type="Proteomes" id="UP000187283">
    <property type="component" value="Unassembled WGS sequence"/>
</dbReference>
<evidence type="ECO:0000313" key="2">
    <source>
        <dbReference type="Proteomes" id="UP000187283"/>
    </source>
</evidence>
<dbReference type="OrthoDB" id="5686835at2759"/>
<keyword evidence="2" id="KW-1185">Reference proteome</keyword>
<gene>
    <name evidence="1" type="ORF">AYI70_g1124</name>
</gene>
<reference evidence="1 2" key="1">
    <citation type="submission" date="2017-01" db="EMBL/GenBank/DDBJ databases">
        <authorList>
            <person name="Mah S.A."/>
            <person name="Swanson W.J."/>
            <person name="Moy G.W."/>
            <person name="Vacquier V.D."/>
        </authorList>
    </citation>
    <scope>NUCLEOTIDE SEQUENCE [LARGE SCALE GENOMIC DNA]</scope>
    <source>
        <strain evidence="1 2">GSMNP</strain>
    </source>
</reference>
<proteinExistence type="predicted"/>
<name>A0A1R1YDX3_9FUNG</name>
<protein>
    <submittedName>
        <fullName evidence="1">Uncharacterized protein</fullName>
    </submittedName>
</protein>
<comment type="caution">
    <text evidence="1">The sequence shown here is derived from an EMBL/GenBank/DDBJ whole genome shotgun (WGS) entry which is preliminary data.</text>
</comment>
<evidence type="ECO:0000313" key="1">
    <source>
        <dbReference type="EMBL" id="OMJ25107.1"/>
    </source>
</evidence>